<dbReference type="PANTHER" id="PTHR43537:SF47">
    <property type="entry name" value="REGULATORY PROTEIN GNTR HTH"/>
    <property type="match status" value="1"/>
</dbReference>
<evidence type="ECO:0000259" key="4">
    <source>
        <dbReference type="PROSITE" id="PS50949"/>
    </source>
</evidence>
<dbReference type="Pfam" id="PF00392">
    <property type="entry name" value="GntR"/>
    <property type="match status" value="1"/>
</dbReference>
<dbReference type="SUPFAM" id="SSF48008">
    <property type="entry name" value="GntR ligand-binding domain-like"/>
    <property type="match status" value="1"/>
</dbReference>
<dbReference type="EMBL" id="JAVDQY010000001">
    <property type="protein sequence ID" value="MDR6525002.1"/>
    <property type="molecule type" value="Genomic_DNA"/>
</dbReference>
<reference evidence="6" key="1">
    <citation type="submission" date="2023-07" db="EMBL/GenBank/DDBJ databases">
        <title>Sorghum-associated microbial communities from plants grown in Nebraska, USA.</title>
        <authorList>
            <person name="Schachtman D."/>
        </authorList>
    </citation>
    <scope>NUCLEOTIDE SEQUENCE</scope>
    <source>
        <strain evidence="6">DS2360</strain>
    </source>
</reference>
<proteinExistence type="predicted"/>
<dbReference type="RefSeq" id="WP_309944335.1">
    <property type="nucleotide sequence ID" value="NZ_JAVDQY010000001.1"/>
</dbReference>
<dbReference type="InterPro" id="IPR000524">
    <property type="entry name" value="Tscrpt_reg_HTH_GntR"/>
</dbReference>
<comment type="caution">
    <text evidence="6">The sequence shown here is derived from an EMBL/GenBank/DDBJ whole genome shotgun (WGS) entry which is preliminary data.</text>
</comment>
<dbReference type="Gene3D" id="1.20.120.530">
    <property type="entry name" value="GntR ligand-binding domain-like"/>
    <property type="match status" value="1"/>
</dbReference>
<dbReference type="InterPro" id="IPR036390">
    <property type="entry name" value="WH_DNA-bd_sf"/>
</dbReference>
<evidence type="ECO:0000256" key="2">
    <source>
        <dbReference type="ARBA" id="ARBA00023125"/>
    </source>
</evidence>
<dbReference type="SMART" id="SM00345">
    <property type="entry name" value="HTH_GNTR"/>
    <property type="match status" value="1"/>
</dbReference>
<dbReference type="Pfam" id="PF07729">
    <property type="entry name" value="FCD"/>
    <property type="match status" value="1"/>
</dbReference>
<feature type="domain" description="HTH gntR-type" evidence="4">
    <location>
        <begin position="8"/>
        <end position="76"/>
    </location>
</feature>
<name>A0AAE4C2U2_9FLAO</name>
<dbReference type="PANTHER" id="PTHR43537">
    <property type="entry name" value="TRANSCRIPTIONAL REGULATOR, GNTR FAMILY"/>
    <property type="match status" value="1"/>
</dbReference>
<organism evidence="6 7">
    <name type="scientific">Chryseobacterium rhizosphaerae</name>
    <dbReference type="NCBI Taxonomy" id="395937"/>
    <lineage>
        <taxon>Bacteria</taxon>
        <taxon>Pseudomonadati</taxon>
        <taxon>Bacteroidota</taxon>
        <taxon>Flavobacteriia</taxon>
        <taxon>Flavobacteriales</taxon>
        <taxon>Weeksellaceae</taxon>
        <taxon>Chryseobacterium group</taxon>
        <taxon>Chryseobacterium</taxon>
    </lineage>
</organism>
<dbReference type="SUPFAM" id="SSF46785">
    <property type="entry name" value="Winged helix' DNA-binding domain"/>
    <property type="match status" value="1"/>
</dbReference>
<accession>A0AAE4C2U2</accession>
<keyword evidence="2 6" id="KW-0238">DNA-binding</keyword>
<protein>
    <submittedName>
        <fullName evidence="6">DNA-binding FadR family transcriptional regulator</fullName>
    </submittedName>
</protein>
<dbReference type="CDD" id="cd07377">
    <property type="entry name" value="WHTH_GntR"/>
    <property type="match status" value="1"/>
</dbReference>
<sequence>MTKIIRRKSLAEEIAATLHQQIQNGTYKLDQKLPIEPELMKMLGVGRSSLREALRILENSGIITVKHGVGSFVTSQTSQTTSLATQLMNASQAEVKEVRELLEIKIVEKAALNRTQTDITTITSFLKKRNQAADDSNFMAWVEADIHFHIAIAEASKNTVLSDLYKTFAEQQLKKSISSTIKEPAVMHRFTSLHNDLLESIINQQPESAKALIESMNKKI</sequence>
<evidence type="ECO:0000313" key="7">
    <source>
        <dbReference type="Proteomes" id="UP001184861"/>
    </source>
</evidence>
<dbReference type="AlphaFoldDB" id="A0AAE4C2U2"/>
<evidence type="ECO:0000313" key="5">
    <source>
        <dbReference type="EMBL" id="MDR6525002.1"/>
    </source>
</evidence>
<keyword evidence="1" id="KW-0805">Transcription regulation</keyword>
<dbReference type="Proteomes" id="UP001184861">
    <property type="component" value="Unassembled WGS sequence"/>
</dbReference>
<dbReference type="InterPro" id="IPR011711">
    <property type="entry name" value="GntR_C"/>
</dbReference>
<dbReference type="GO" id="GO:0003700">
    <property type="term" value="F:DNA-binding transcription factor activity"/>
    <property type="evidence" value="ECO:0007669"/>
    <property type="project" value="InterPro"/>
</dbReference>
<evidence type="ECO:0000313" key="6">
    <source>
        <dbReference type="EMBL" id="MDR6525035.1"/>
    </source>
</evidence>
<evidence type="ECO:0000256" key="3">
    <source>
        <dbReference type="ARBA" id="ARBA00023163"/>
    </source>
</evidence>
<dbReference type="PRINTS" id="PR00035">
    <property type="entry name" value="HTHGNTR"/>
</dbReference>
<gene>
    <name evidence="5" type="ORF">J2787_000372</name>
    <name evidence="6" type="ORF">J2787_000405</name>
</gene>
<dbReference type="InterPro" id="IPR036388">
    <property type="entry name" value="WH-like_DNA-bd_sf"/>
</dbReference>
<dbReference type="Gene3D" id="1.10.10.10">
    <property type="entry name" value="Winged helix-like DNA-binding domain superfamily/Winged helix DNA-binding domain"/>
    <property type="match status" value="1"/>
</dbReference>
<keyword evidence="3" id="KW-0804">Transcription</keyword>
<dbReference type="InterPro" id="IPR008920">
    <property type="entry name" value="TF_FadR/GntR_C"/>
</dbReference>
<dbReference type="PROSITE" id="PS50949">
    <property type="entry name" value="HTH_GNTR"/>
    <property type="match status" value="1"/>
</dbReference>
<evidence type="ECO:0000256" key="1">
    <source>
        <dbReference type="ARBA" id="ARBA00023015"/>
    </source>
</evidence>
<dbReference type="SMART" id="SM00895">
    <property type="entry name" value="FCD"/>
    <property type="match status" value="1"/>
</dbReference>
<dbReference type="EMBL" id="JAVDQY010000001">
    <property type="protein sequence ID" value="MDR6525035.1"/>
    <property type="molecule type" value="Genomic_DNA"/>
</dbReference>
<dbReference type="GO" id="GO:0003677">
    <property type="term" value="F:DNA binding"/>
    <property type="evidence" value="ECO:0007669"/>
    <property type="project" value="UniProtKB-KW"/>
</dbReference>